<dbReference type="Proteomes" id="UP000564385">
    <property type="component" value="Unassembled WGS sequence"/>
</dbReference>
<evidence type="ECO:0000313" key="2">
    <source>
        <dbReference type="Proteomes" id="UP000564385"/>
    </source>
</evidence>
<organism evidence="1 2">
    <name type="scientific">Tunturiibacter lichenicola</name>
    <dbReference type="NCBI Taxonomy" id="2051959"/>
    <lineage>
        <taxon>Bacteria</taxon>
        <taxon>Pseudomonadati</taxon>
        <taxon>Acidobacteriota</taxon>
        <taxon>Terriglobia</taxon>
        <taxon>Terriglobales</taxon>
        <taxon>Acidobacteriaceae</taxon>
        <taxon>Tunturiibacter</taxon>
    </lineage>
</organism>
<accession>A0A852VIK5</accession>
<proteinExistence type="predicted"/>
<sequence>MPLSLTLIFAYEIVLKKVIGRHSFRYSLTTNLSGFRITLDVYTRATSETKRGCNNKVMEMVIEVGKNQAFSTLATRTSLT</sequence>
<gene>
    <name evidence="1" type="ORF">HDF08_002082</name>
</gene>
<comment type="caution">
    <text evidence="1">The sequence shown here is derived from an EMBL/GenBank/DDBJ whole genome shotgun (WGS) entry which is preliminary data.</text>
</comment>
<dbReference type="AlphaFoldDB" id="A0A852VIK5"/>
<evidence type="ECO:0000313" key="1">
    <source>
        <dbReference type="EMBL" id="NYF90015.1"/>
    </source>
</evidence>
<dbReference type="EMBL" id="JACCCU010000001">
    <property type="protein sequence ID" value="NYF90015.1"/>
    <property type="molecule type" value="Genomic_DNA"/>
</dbReference>
<reference evidence="1 2" key="1">
    <citation type="submission" date="2020-07" db="EMBL/GenBank/DDBJ databases">
        <title>Genomic Encyclopedia of Type Strains, Phase IV (KMG-V): Genome sequencing to study the core and pangenomes of soil and plant-associated prokaryotes.</title>
        <authorList>
            <person name="Whitman W."/>
        </authorList>
    </citation>
    <scope>NUCLEOTIDE SEQUENCE [LARGE SCALE GENOMIC DNA]</scope>
    <source>
        <strain evidence="1 2">M8UP22</strain>
    </source>
</reference>
<name>A0A852VIK5_9BACT</name>
<protein>
    <submittedName>
        <fullName evidence="1">Uncharacterized protein</fullName>
    </submittedName>
</protein>